<accession>A0A176RT01</accession>
<evidence type="ECO:0000313" key="2">
    <source>
        <dbReference type="Proteomes" id="UP000076962"/>
    </source>
</evidence>
<evidence type="ECO:0000313" key="1">
    <source>
        <dbReference type="EMBL" id="OAD18836.1"/>
    </source>
</evidence>
<sequence length="76" mass="9117">MANEKFYLEFRRFCRGSECNEWLTTNNMTKYLVQEGGNIHTLGFIPRRGIINFKDFIRCQPFVVLIQRVETRINIE</sequence>
<protein>
    <submittedName>
        <fullName evidence="1">Uncharacterized protein</fullName>
    </submittedName>
</protein>
<organism evidence="1 2">
    <name type="scientific">Candidatus Thiomargarita nelsonii</name>
    <dbReference type="NCBI Taxonomy" id="1003181"/>
    <lineage>
        <taxon>Bacteria</taxon>
        <taxon>Pseudomonadati</taxon>
        <taxon>Pseudomonadota</taxon>
        <taxon>Gammaproteobacteria</taxon>
        <taxon>Thiotrichales</taxon>
        <taxon>Thiotrichaceae</taxon>
        <taxon>Thiomargarita</taxon>
    </lineage>
</organism>
<name>A0A176RT01_9GAMM</name>
<gene>
    <name evidence="1" type="ORF">THIOM_005559</name>
</gene>
<dbReference type="AlphaFoldDB" id="A0A176RT01"/>
<proteinExistence type="predicted"/>
<dbReference type="EMBL" id="LUTY01003068">
    <property type="protein sequence ID" value="OAD18836.1"/>
    <property type="molecule type" value="Genomic_DNA"/>
</dbReference>
<comment type="caution">
    <text evidence="1">The sequence shown here is derived from an EMBL/GenBank/DDBJ whole genome shotgun (WGS) entry which is preliminary data.</text>
</comment>
<reference evidence="1 2" key="1">
    <citation type="submission" date="2016-05" db="EMBL/GenBank/DDBJ databases">
        <title>Single-cell genome of chain-forming Candidatus Thiomargarita nelsonii and comparison to other large sulfur-oxidizing bacteria.</title>
        <authorList>
            <person name="Winkel M."/>
            <person name="Salman V."/>
            <person name="Woyke T."/>
            <person name="Schulz-Vogt H."/>
            <person name="Richter M."/>
            <person name="Flood B."/>
            <person name="Bailey J."/>
            <person name="Amann R."/>
            <person name="Mussmann M."/>
        </authorList>
    </citation>
    <scope>NUCLEOTIDE SEQUENCE [LARGE SCALE GENOMIC DNA]</scope>
    <source>
        <strain evidence="1 2">THI036</strain>
    </source>
</reference>
<dbReference type="Proteomes" id="UP000076962">
    <property type="component" value="Unassembled WGS sequence"/>
</dbReference>
<keyword evidence="2" id="KW-1185">Reference proteome</keyword>